<accession>A0A1J5U5M6</accession>
<dbReference type="HAMAP" id="MF_00031">
    <property type="entry name" value="DNA_HJ_migration_RuvA"/>
    <property type="match status" value="1"/>
</dbReference>
<keyword evidence="13" id="KW-1185">Reference proteome</keyword>
<comment type="domain">
    <text evidence="6">Has three domains with a flexible linker between the domains II and III and assumes an 'L' shape. Domain III is highly mobile and contacts RuvB.</text>
</comment>
<evidence type="ECO:0000256" key="3">
    <source>
        <dbReference type="ARBA" id="ARBA00023125"/>
    </source>
</evidence>
<dbReference type="GO" id="GO:0006310">
    <property type="term" value="P:DNA recombination"/>
    <property type="evidence" value="ECO:0007669"/>
    <property type="project" value="UniProtKB-UniRule"/>
</dbReference>
<dbReference type="InterPro" id="IPR011114">
    <property type="entry name" value="RuvA_C"/>
</dbReference>
<dbReference type="NCBIfam" id="TIGR00084">
    <property type="entry name" value="ruvA"/>
    <property type="match status" value="1"/>
</dbReference>
<dbReference type="GO" id="GO:0006281">
    <property type="term" value="P:DNA repair"/>
    <property type="evidence" value="ECO:0007669"/>
    <property type="project" value="UniProtKB-UniRule"/>
</dbReference>
<proteinExistence type="inferred from homology"/>
<dbReference type="Pfam" id="PF01330">
    <property type="entry name" value="RuvA_N"/>
    <property type="match status" value="1"/>
</dbReference>
<keyword evidence="10" id="KW-0067">ATP-binding</keyword>
<comment type="subunit">
    <text evidence="6">Homotetramer. Forms an RuvA(8)-RuvB(12)-Holliday junction (HJ) complex. HJ DNA is sandwiched between 2 RuvA tetramers; dsDNA enters through RuvA and exits via RuvB. An RuvB hexamer assembles on each DNA strand where it exits the tetramer. Each RuvB hexamer is contacted by two RuvA subunits (via domain III) on 2 adjacent RuvB subunits; this complex drives branch migration. In the full resolvosome a probable DNA-RuvA(4)-RuvB(12)-RuvC(2) complex forms which resolves the HJ.</text>
</comment>
<evidence type="ECO:0000259" key="7">
    <source>
        <dbReference type="SMART" id="SM00278"/>
    </source>
</evidence>
<keyword evidence="9" id="KW-0378">Hydrolase</keyword>
<comment type="similarity">
    <text evidence="6">Belongs to the RuvA family.</text>
</comment>
<evidence type="ECO:0000313" key="9">
    <source>
        <dbReference type="EMBL" id="CAB5498245.1"/>
    </source>
</evidence>
<dbReference type="InterPro" id="IPR036267">
    <property type="entry name" value="RuvA_C_sf"/>
</dbReference>
<evidence type="ECO:0000256" key="6">
    <source>
        <dbReference type="HAMAP-Rule" id="MF_00031"/>
    </source>
</evidence>
<dbReference type="GO" id="GO:0048476">
    <property type="term" value="C:Holliday junction resolvase complex"/>
    <property type="evidence" value="ECO:0007669"/>
    <property type="project" value="UniProtKB-UniRule"/>
</dbReference>
<feature type="domain" description="Helix-hairpin-helix DNA-binding motif class 1" evidence="7">
    <location>
        <begin position="107"/>
        <end position="126"/>
    </location>
</feature>
<protein>
    <recommendedName>
        <fullName evidence="6">Holliday junction branch migration complex subunit RuvA</fullName>
    </recommendedName>
</protein>
<gene>
    <name evidence="6" type="primary">ruvA</name>
    <name evidence="10" type="ORF">BGC33_14310</name>
    <name evidence="8" type="ORF">MS2017_1487</name>
    <name evidence="9" type="ORF">THERMOS_812</name>
</gene>
<dbReference type="InterPro" id="IPR010994">
    <property type="entry name" value="RuvA_2-like"/>
</dbReference>
<keyword evidence="5 6" id="KW-0234">DNA repair</keyword>
<keyword evidence="10" id="KW-0547">Nucleotide-binding</keyword>
<comment type="caution">
    <text evidence="6">Lacks conserved residue(s) required for the propagation of feature annotation.</text>
</comment>
<dbReference type="GO" id="GO:0009378">
    <property type="term" value="F:four-way junction helicase activity"/>
    <property type="evidence" value="ECO:0007669"/>
    <property type="project" value="InterPro"/>
</dbReference>
<dbReference type="RefSeq" id="WP_071564937.1">
    <property type="nucleotide sequence ID" value="NZ_CAESAQ020000046.1"/>
</dbReference>
<reference evidence="8 12" key="3">
    <citation type="submission" date="2017-11" db="EMBL/GenBank/DDBJ databases">
        <title>Genome sequence of the bacterial symbiont EPR9N from a vent mussel Bathymodiolus thermophilus.</title>
        <authorList>
            <person name="Won Y.-J."/>
        </authorList>
    </citation>
    <scope>NUCLEOTIDE SEQUENCE [LARGE SCALE GENOMIC DNA]</scope>
    <source>
        <strain evidence="8 12">EPR9N</strain>
    </source>
</reference>
<dbReference type="SMART" id="SM00278">
    <property type="entry name" value="HhH1"/>
    <property type="match status" value="2"/>
</dbReference>
<keyword evidence="4 6" id="KW-0233">DNA recombination</keyword>
<dbReference type="OrthoDB" id="5293449at2"/>
<reference evidence="9 13" key="4">
    <citation type="submission" date="2020-05" db="EMBL/GenBank/DDBJ databases">
        <authorList>
            <person name="Petersen J."/>
            <person name="Sayavedra L."/>
        </authorList>
    </citation>
    <scope>NUCLEOTIDE SEQUENCE [LARGE SCALE GENOMIC DNA]</scope>
    <source>
        <strain evidence="9">B thermophilus SOXS</strain>
    </source>
</reference>
<keyword evidence="10" id="KW-0347">Helicase</keyword>
<dbReference type="InterPro" id="IPR013849">
    <property type="entry name" value="DNA_helicase_Holl-junc_RuvA_I"/>
</dbReference>
<reference evidence="11" key="1">
    <citation type="submission" date="2016-09" db="EMBL/GenBank/DDBJ databases">
        <title>Genome Sequence of Bathymodiolus thermophilus sulfur-oxidizing gill endosymbiont.</title>
        <authorList>
            <person name="Ponnudurai R."/>
            <person name="Kleiner M."/>
            <person name="Sayavedra L."/>
            <person name="Thuermer A."/>
            <person name="Felbeck H."/>
            <person name="Schlueter R."/>
            <person name="Schweder T."/>
            <person name="Markert S."/>
        </authorList>
    </citation>
    <scope>NUCLEOTIDE SEQUENCE [LARGE SCALE GENOMIC DNA]</scope>
    <source>
        <strain evidence="11">BAT/CrabSpa'14</strain>
    </source>
</reference>
<keyword evidence="2 6" id="KW-0227">DNA damage</keyword>
<keyword evidence="1 6" id="KW-0963">Cytoplasm</keyword>
<keyword evidence="3 6" id="KW-0238">DNA-binding</keyword>
<dbReference type="EMBL" id="CP024634">
    <property type="protein sequence ID" value="AYQ57173.1"/>
    <property type="molecule type" value="Genomic_DNA"/>
</dbReference>
<dbReference type="GO" id="GO:0005524">
    <property type="term" value="F:ATP binding"/>
    <property type="evidence" value="ECO:0007669"/>
    <property type="project" value="InterPro"/>
</dbReference>
<dbReference type="SUPFAM" id="SSF47781">
    <property type="entry name" value="RuvA domain 2-like"/>
    <property type="match status" value="1"/>
</dbReference>
<evidence type="ECO:0000256" key="5">
    <source>
        <dbReference type="ARBA" id="ARBA00023204"/>
    </source>
</evidence>
<evidence type="ECO:0000256" key="1">
    <source>
        <dbReference type="ARBA" id="ARBA00022490"/>
    </source>
</evidence>
<dbReference type="Pfam" id="PF14520">
    <property type="entry name" value="HHH_5"/>
    <property type="match status" value="1"/>
</dbReference>
<dbReference type="EMBL" id="MIQH01000839">
    <property type="protein sequence ID" value="OIR24126.1"/>
    <property type="molecule type" value="Genomic_DNA"/>
</dbReference>
<evidence type="ECO:0000313" key="8">
    <source>
        <dbReference type="EMBL" id="AYQ57173.1"/>
    </source>
</evidence>
<dbReference type="GO" id="GO:0000400">
    <property type="term" value="F:four-way junction DNA binding"/>
    <property type="evidence" value="ECO:0007669"/>
    <property type="project" value="UniProtKB-UniRule"/>
</dbReference>
<dbReference type="SUPFAM" id="SSF46929">
    <property type="entry name" value="DNA helicase RuvA subunit, C-terminal domain"/>
    <property type="match status" value="1"/>
</dbReference>
<comment type="function">
    <text evidence="6">The RuvA-RuvB-RuvC complex processes Holliday junction (HJ) DNA during genetic recombination and DNA repair, while the RuvA-RuvB complex plays an important role in the rescue of blocked DNA replication forks via replication fork reversal (RFR). RuvA specifically binds to HJ cruciform DNA, conferring on it an open structure. The RuvB hexamer acts as an ATP-dependent pump, pulling dsDNA into and through the RuvAB complex. HJ branch migration allows RuvC to scan DNA until it finds its consensus sequence, where it cleaves and resolves the cruciform DNA.</text>
</comment>
<dbReference type="Gene3D" id="1.10.150.20">
    <property type="entry name" value="5' to 3' exonuclease, C-terminal subdomain"/>
    <property type="match status" value="1"/>
</dbReference>
<dbReference type="InterPro" id="IPR012340">
    <property type="entry name" value="NA-bd_OB-fold"/>
</dbReference>
<dbReference type="Proteomes" id="UP000643672">
    <property type="component" value="Unassembled WGS sequence"/>
</dbReference>
<dbReference type="InterPro" id="IPR000085">
    <property type="entry name" value="RuvA"/>
</dbReference>
<dbReference type="GO" id="GO:0009379">
    <property type="term" value="C:Holliday junction helicase complex"/>
    <property type="evidence" value="ECO:0007669"/>
    <property type="project" value="InterPro"/>
</dbReference>
<evidence type="ECO:0000313" key="11">
    <source>
        <dbReference type="Proteomes" id="UP000182798"/>
    </source>
</evidence>
<sequence length="194" mass="21251">MIGKLTGVILDKNPPEILLDVAGIGYEILCPMSSFYAMGDEKQLSLYTHLSIKEDAHTLYGFVSKDEKTLFRELIRVNGIGPKVALAILSHLDIVSLMSAVANEDDILLAKTPGIGKKTAQKLIVELKDRLVKLELSNSSNQVIKPSNNPNISKALSALQALGFKAKEAEKMLSVITDYTLSTEELIRQALKNK</sequence>
<dbReference type="Proteomes" id="UP000182798">
    <property type="component" value="Unassembled WGS sequence"/>
</dbReference>
<evidence type="ECO:0000256" key="4">
    <source>
        <dbReference type="ARBA" id="ARBA00023172"/>
    </source>
</evidence>
<dbReference type="GO" id="GO:0016787">
    <property type="term" value="F:hydrolase activity"/>
    <property type="evidence" value="ECO:0007669"/>
    <property type="project" value="UniProtKB-KW"/>
</dbReference>
<dbReference type="Gene3D" id="2.40.50.140">
    <property type="entry name" value="Nucleic acid-binding proteins"/>
    <property type="match status" value="1"/>
</dbReference>
<dbReference type="GO" id="GO:0005737">
    <property type="term" value="C:cytoplasm"/>
    <property type="evidence" value="ECO:0007669"/>
    <property type="project" value="UniProtKB-SubCell"/>
</dbReference>
<reference evidence="10" key="2">
    <citation type="journal article" date="2017" name="Stand. Genomic Sci.">
        <title>Genome sequence of the sulfur-oxidizing Bathymodiolus thermophilus gill endosymbiont.</title>
        <authorList>
            <person name="Ponnudurai R."/>
            <person name="Sayavedra L."/>
            <person name="Kleiner M."/>
            <person name="Heiden S.E."/>
            <person name="Thurmer A."/>
            <person name="Felbeck H."/>
            <person name="Schluter R."/>
            <person name="Sievert S.M."/>
            <person name="Daniel R."/>
            <person name="Schweder T."/>
            <person name="Markert S."/>
        </authorList>
    </citation>
    <scope>NUCLEOTIDE SEQUENCE</scope>
    <source>
        <strain evidence="10">BAT/CrabSpa'14</strain>
    </source>
</reference>
<dbReference type="CDD" id="cd14332">
    <property type="entry name" value="UBA_RuvA_C"/>
    <property type="match status" value="1"/>
</dbReference>
<evidence type="ECO:0000256" key="2">
    <source>
        <dbReference type="ARBA" id="ARBA00022763"/>
    </source>
</evidence>
<organism evidence="10 11">
    <name type="scientific">Bathymodiolus thermophilus thioautotrophic gill symbiont</name>
    <dbReference type="NCBI Taxonomy" id="2360"/>
    <lineage>
        <taxon>Bacteria</taxon>
        <taxon>Pseudomonadati</taxon>
        <taxon>Pseudomonadota</taxon>
        <taxon>Gammaproteobacteria</taxon>
        <taxon>sulfur-oxidizing symbionts</taxon>
    </lineage>
</organism>
<feature type="region of interest" description="Domain III" evidence="6">
    <location>
        <begin position="152"/>
        <end position="194"/>
    </location>
</feature>
<dbReference type="SUPFAM" id="SSF50249">
    <property type="entry name" value="Nucleic acid-binding proteins"/>
    <property type="match status" value="1"/>
</dbReference>
<evidence type="ECO:0000313" key="13">
    <source>
        <dbReference type="Proteomes" id="UP000643672"/>
    </source>
</evidence>
<evidence type="ECO:0000313" key="10">
    <source>
        <dbReference type="EMBL" id="OIR24126.1"/>
    </source>
</evidence>
<dbReference type="Proteomes" id="UP000278334">
    <property type="component" value="Chromosome"/>
</dbReference>
<dbReference type="KEGG" id="bthg:MS2017_1487"/>
<dbReference type="Pfam" id="PF07499">
    <property type="entry name" value="RuvA_C"/>
    <property type="match status" value="1"/>
</dbReference>
<dbReference type="EMBL" id="CAESAQ020000046">
    <property type="protein sequence ID" value="CAB5498245.1"/>
    <property type="molecule type" value="Genomic_DNA"/>
</dbReference>
<evidence type="ECO:0000313" key="12">
    <source>
        <dbReference type="Proteomes" id="UP000278334"/>
    </source>
</evidence>
<dbReference type="Gene3D" id="1.10.8.10">
    <property type="entry name" value="DNA helicase RuvA subunit, C-terminal domain"/>
    <property type="match status" value="1"/>
</dbReference>
<feature type="domain" description="Helix-hairpin-helix DNA-binding motif class 1" evidence="7">
    <location>
        <begin position="72"/>
        <end position="91"/>
    </location>
</feature>
<comment type="subcellular location">
    <subcellularLocation>
        <location evidence="6">Cytoplasm</location>
    </subcellularLocation>
</comment>
<name>A0A1J5U5M6_9GAMM</name>
<dbReference type="InterPro" id="IPR003583">
    <property type="entry name" value="Hlx-hairpin-Hlx_DNA-bd_motif"/>
</dbReference>
<dbReference type="AlphaFoldDB" id="A0A1J5U5M6"/>